<reference evidence="2 3" key="1">
    <citation type="submission" date="2016-12" db="EMBL/GenBank/DDBJ databases">
        <title>The draft genome sequence of Actinophytocola xinjiangensis.</title>
        <authorList>
            <person name="Wang W."/>
            <person name="Yuan L."/>
        </authorList>
    </citation>
    <scope>NUCLEOTIDE SEQUENCE [LARGE SCALE GENOMIC DNA]</scope>
    <source>
        <strain evidence="2 3">CGMCC 4.4663</strain>
    </source>
</reference>
<feature type="domain" description="FAD dependent oxidoreductase" evidence="1">
    <location>
        <begin position="5"/>
        <end position="327"/>
    </location>
</feature>
<dbReference type="GO" id="GO:0005737">
    <property type="term" value="C:cytoplasm"/>
    <property type="evidence" value="ECO:0007669"/>
    <property type="project" value="TreeGrafter"/>
</dbReference>
<evidence type="ECO:0000313" key="3">
    <source>
        <dbReference type="Proteomes" id="UP000185696"/>
    </source>
</evidence>
<dbReference type="RefSeq" id="WP_075130996.1">
    <property type="nucleotide sequence ID" value="NZ_MSIF01000001.1"/>
</dbReference>
<keyword evidence="3" id="KW-1185">Reference proteome</keyword>
<comment type="caution">
    <text evidence="2">The sequence shown here is derived from an EMBL/GenBank/DDBJ whole genome shotgun (WGS) entry which is preliminary data.</text>
</comment>
<dbReference type="PANTHER" id="PTHR13847">
    <property type="entry name" value="SARCOSINE DEHYDROGENASE-RELATED"/>
    <property type="match status" value="1"/>
</dbReference>
<sequence>MTAELAVVGGGIVGCFTAYEAARAGRRVTLLERTAVAAGATAWSAGISFPLGRTPAHRRLVRLAADGYDRLAGTGGAQFLRALRIVYVVRRSGLDEFRERVVGAAVRPVTDEERDGVERLLPGVRIGAEEVLVALDGRGFAVDAGGLAGWLAGQVDVHTGQDITSVTRDGDGYRLTAGDTEWSTDQVVLATGPWTGPRPRSSLRVKRIAALHADLDTGPGDLVVSFVDDDLFFLPRPGDTTLVSFYRDVWDVDPADVDGRADTEDLRQGREAVHRRCPAAAGAITGGRAFCDAYTPGRLPLVTGYGPGLVRVHGGSGSGVRFAPGLATDALALVRTSEHPVAGR</sequence>
<dbReference type="Proteomes" id="UP000185696">
    <property type="component" value="Unassembled WGS sequence"/>
</dbReference>
<dbReference type="InterPro" id="IPR006076">
    <property type="entry name" value="FAD-dep_OxRdtase"/>
</dbReference>
<evidence type="ECO:0000313" key="2">
    <source>
        <dbReference type="EMBL" id="OLF14048.1"/>
    </source>
</evidence>
<gene>
    <name evidence="2" type="ORF">BLA60_02420</name>
</gene>
<protein>
    <recommendedName>
        <fullName evidence="1">FAD dependent oxidoreductase domain-containing protein</fullName>
    </recommendedName>
</protein>
<organism evidence="2 3">
    <name type="scientific">Actinophytocola xinjiangensis</name>
    <dbReference type="NCBI Taxonomy" id="485602"/>
    <lineage>
        <taxon>Bacteria</taxon>
        <taxon>Bacillati</taxon>
        <taxon>Actinomycetota</taxon>
        <taxon>Actinomycetes</taxon>
        <taxon>Pseudonocardiales</taxon>
        <taxon>Pseudonocardiaceae</taxon>
    </lineage>
</organism>
<dbReference type="Gene3D" id="3.50.50.60">
    <property type="entry name" value="FAD/NAD(P)-binding domain"/>
    <property type="match status" value="1"/>
</dbReference>
<name>A0A7Z1B0R4_9PSEU</name>
<dbReference type="Pfam" id="PF01266">
    <property type="entry name" value="DAO"/>
    <property type="match status" value="1"/>
</dbReference>
<evidence type="ECO:0000259" key="1">
    <source>
        <dbReference type="Pfam" id="PF01266"/>
    </source>
</evidence>
<dbReference type="Gene3D" id="3.30.9.10">
    <property type="entry name" value="D-Amino Acid Oxidase, subunit A, domain 2"/>
    <property type="match status" value="1"/>
</dbReference>
<proteinExistence type="predicted"/>
<dbReference type="AlphaFoldDB" id="A0A7Z1B0R4"/>
<dbReference type="InterPro" id="IPR036188">
    <property type="entry name" value="FAD/NAD-bd_sf"/>
</dbReference>
<dbReference type="EMBL" id="MSIF01000001">
    <property type="protein sequence ID" value="OLF14048.1"/>
    <property type="molecule type" value="Genomic_DNA"/>
</dbReference>
<dbReference type="SUPFAM" id="SSF51905">
    <property type="entry name" value="FAD/NAD(P)-binding domain"/>
    <property type="match status" value="1"/>
</dbReference>
<accession>A0A7Z1B0R4</accession>